<dbReference type="GeneID" id="20203957"/>
<dbReference type="KEGG" id="hro:HELRODRAFT_172239"/>
<evidence type="ECO:0000256" key="1">
    <source>
        <dbReference type="SAM" id="MobiDB-lite"/>
    </source>
</evidence>
<name>T1F558_HELRO</name>
<feature type="compositionally biased region" description="Low complexity" evidence="1">
    <location>
        <begin position="177"/>
        <end position="194"/>
    </location>
</feature>
<reference evidence="4" key="1">
    <citation type="submission" date="2012-12" db="EMBL/GenBank/DDBJ databases">
        <authorList>
            <person name="Hellsten U."/>
            <person name="Grimwood J."/>
            <person name="Chapman J.A."/>
            <person name="Shapiro H."/>
            <person name="Aerts A."/>
            <person name="Otillar R.P."/>
            <person name="Terry A.Y."/>
            <person name="Boore J.L."/>
            <person name="Simakov O."/>
            <person name="Marletaz F."/>
            <person name="Cho S.-J."/>
            <person name="Edsinger-Gonzales E."/>
            <person name="Havlak P."/>
            <person name="Kuo D.-H."/>
            <person name="Larsson T."/>
            <person name="Lv J."/>
            <person name="Arendt D."/>
            <person name="Savage R."/>
            <person name="Osoegawa K."/>
            <person name="de Jong P."/>
            <person name="Lindberg D.R."/>
            <person name="Seaver E.C."/>
            <person name="Weisblat D.A."/>
            <person name="Putnam N.H."/>
            <person name="Grigoriev I.V."/>
            <person name="Rokhsar D.S."/>
        </authorList>
    </citation>
    <scope>NUCLEOTIDE SEQUENCE</scope>
</reference>
<proteinExistence type="predicted"/>
<evidence type="ECO:0000313" key="4">
    <source>
        <dbReference type="Proteomes" id="UP000015101"/>
    </source>
</evidence>
<reference evidence="3" key="3">
    <citation type="submission" date="2015-06" db="UniProtKB">
        <authorList>
            <consortium name="EnsemblMetazoa"/>
        </authorList>
    </citation>
    <scope>IDENTIFICATION</scope>
</reference>
<dbReference type="InParanoid" id="T1F558"/>
<gene>
    <name evidence="3" type="primary">20203957</name>
    <name evidence="2" type="ORF">HELRODRAFT_172239</name>
</gene>
<dbReference type="GO" id="GO:0004402">
    <property type="term" value="F:histone acetyltransferase activity"/>
    <property type="evidence" value="ECO:0000318"/>
    <property type="project" value="GO_Central"/>
</dbReference>
<dbReference type="HOGENOM" id="CLU_785905_0_0_1"/>
<dbReference type="RefSeq" id="XP_009017157.1">
    <property type="nucleotide sequence ID" value="XM_009018909.1"/>
</dbReference>
<accession>T1F558</accession>
<organism evidence="3 4">
    <name type="scientific">Helobdella robusta</name>
    <name type="common">Californian leech</name>
    <dbReference type="NCBI Taxonomy" id="6412"/>
    <lineage>
        <taxon>Eukaryota</taxon>
        <taxon>Metazoa</taxon>
        <taxon>Spiralia</taxon>
        <taxon>Lophotrochozoa</taxon>
        <taxon>Annelida</taxon>
        <taxon>Clitellata</taxon>
        <taxon>Hirudinea</taxon>
        <taxon>Rhynchobdellida</taxon>
        <taxon>Glossiphoniidae</taxon>
        <taxon>Helobdella</taxon>
    </lineage>
</organism>
<sequence length="353" mass="39592">MVVIRVKKRIVSLKELIDVDGLFLDYVELYLRTLLDYNNEITSNSIEGTSTANNPFGRCLRNSLKTDPDFLETFRDVYLESFFGSSLYLEYRLCSLLSQMNILKKNSAKPEVDHDINGDNTEGKGSDSEKSESTLGKYKDNGKIGERIVDGSDTIFKRINLSDAIIYDLQLNNNNNNNNNINNNNNNNKNNNNNNDDDDGVDDDNDGEIIFLIEIGESKDDGMFYYHVKQFNTTTAAAAVTSTTTTTTAAITNTTFTTSSCSTTTTATTRVANNVTAATSTTTTAAATISLSSKLQEIIKNRKALINIHEVKDYYNYLPRDLARPLWRFWIKVQSLLGGPWCENARREDNEYG</sequence>
<reference evidence="2 4" key="2">
    <citation type="journal article" date="2013" name="Nature">
        <title>Insights into bilaterian evolution from three spiralian genomes.</title>
        <authorList>
            <person name="Simakov O."/>
            <person name="Marletaz F."/>
            <person name="Cho S.J."/>
            <person name="Edsinger-Gonzales E."/>
            <person name="Havlak P."/>
            <person name="Hellsten U."/>
            <person name="Kuo D.H."/>
            <person name="Larsson T."/>
            <person name="Lv J."/>
            <person name="Arendt D."/>
            <person name="Savage R."/>
            <person name="Osoegawa K."/>
            <person name="de Jong P."/>
            <person name="Grimwood J."/>
            <person name="Chapman J.A."/>
            <person name="Shapiro H."/>
            <person name="Aerts A."/>
            <person name="Otillar R.P."/>
            <person name="Terry A.Y."/>
            <person name="Boore J.L."/>
            <person name="Grigoriev I.V."/>
            <person name="Lindberg D.R."/>
            <person name="Seaver E.C."/>
            <person name="Weisblat D.A."/>
            <person name="Putnam N.H."/>
            <person name="Rokhsar D.S."/>
        </authorList>
    </citation>
    <scope>NUCLEOTIDE SEQUENCE</scope>
</reference>
<evidence type="ECO:0000313" key="3">
    <source>
        <dbReference type="EnsemblMetazoa" id="HelroP172239"/>
    </source>
</evidence>
<dbReference type="EMBL" id="AMQM01004121">
    <property type="status" value="NOT_ANNOTATED_CDS"/>
    <property type="molecule type" value="Genomic_DNA"/>
</dbReference>
<dbReference type="AlphaFoldDB" id="T1F558"/>
<keyword evidence="4" id="KW-1185">Reference proteome</keyword>
<protein>
    <submittedName>
        <fullName evidence="2 3">Uncharacterized protein</fullName>
    </submittedName>
</protein>
<dbReference type="EMBL" id="KB096457">
    <property type="protein sequence ID" value="ESO04578.1"/>
    <property type="molecule type" value="Genomic_DNA"/>
</dbReference>
<feature type="region of interest" description="Disordered" evidence="1">
    <location>
        <begin position="108"/>
        <end position="139"/>
    </location>
</feature>
<dbReference type="CTD" id="20203957"/>
<evidence type="ECO:0000313" key="2">
    <source>
        <dbReference type="EMBL" id="ESO04578.1"/>
    </source>
</evidence>
<dbReference type="EnsemblMetazoa" id="HelroT172239">
    <property type="protein sequence ID" value="HelroP172239"/>
    <property type="gene ID" value="HelroG172239"/>
</dbReference>
<feature type="region of interest" description="Disordered" evidence="1">
    <location>
        <begin position="177"/>
        <end position="203"/>
    </location>
</feature>
<dbReference type="Proteomes" id="UP000015101">
    <property type="component" value="Unassembled WGS sequence"/>
</dbReference>